<dbReference type="AlphaFoldDB" id="A0A7W0HTD2"/>
<evidence type="ECO:0000313" key="6">
    <source>
        <dbReference type="EMBL" id="MBA2894596.1"/>
    </source>
</evidence>
<keyword evidence="2" id="KW-0547">Nucleotide-binding</keyword>
<name>A0A7W0HTD2_9ACTN</name>
<evidence type="ECO:0000256" key="4">
    <source>
        <dbReference type="SAM" id="MobiDB-lite"/>
    </source>
</evidence>
<evidence type="ECO:0000256" key="2">
    <source>
        <dbReference type="ARBA" id="ARBA00022741"/>
    </source>
</evidence>
<dbReference type="GO" id="GO:0005524">
    <property type="term" value="F:ATP binding"/>
    <property type="evidence" value="ECO:0007669"/>
    <property type="project" value="UniProtKB-KW"/>
</dbReference>
<dbReference type="InterPro" id="IPR003439">
    <property type="entry name" value="ABC_transporter-like_ATP-bd"/>
</dbReference>
<dbReference type="Pfam" id="PF00005">
    <property type="entry name" value="ABC_tran"/>
    <property type="match status" value="1"/>
</dbReference>
<dbReference type="PANTHER" id="PTHR43776:SF8">
    <property type="entry name" value="ABC TRANSPORTER, ATP-BINDING PROTEIN"/>
    <property type="match status" value="1"/>
</dbReference>
<dbReference type="PROSITE" id="PS00211">
    <property type="entry name" value="ABC_TRANSPORTER_1"/>
    <property type="match status" value="1"/>
</dbReference>
<evidence type="ECO:0000256" key="1">
    <source>
        <dbReference type="ARBA" id="ARBA00022448"/>
    </source>
</evidence>
<feature type="domain" description="ABC transporter" evidence="5">
    <location>
        <begin position="4"/>
        <end position="238"/>
    </location>
</feature>
<dbReference type="InterPro" id="IPR017871">
    <property type="entry name" value="ABC_transporter-like_CS"/>
</dbReference>
<dbReference type="EMBL" id="JACDUR010000006">
    <property type="protein sequence ID" value="MBA2894596.1"/>
    <property type="molecule type" value="Genomic_DNA"/>
</dbReference>
<proteinExistence type="predicted"/>
<keyword evidence="1" id="KW-0813">Transport</keyword>
<dbReference type="InterPro" id="IPR003593">
    <property type="entry name" value="AAA+_ATPase"/>
</dbReference>
<dbReference type="GO" id="GO:0015833">
    <property type="term" value="P:peptide transport"/>
    <property type="evidence" value="ECO:0007669"/>
    <property type="project" value="InterPro"/>
</dbReference>
<evidence type="ECO:0000313" key="7">
    <source>
        <dbReference type="Proteomes" id="UP000530928"/>
    </source>
</evidence>
<dbReference type="GO" id="GO:0016887">
    <property type="term" value="F:ATP hydrolysis activity"/>
    <property type="evidence" value="ECO:0007669"/>
    <property type="project" value="InterPro"/>
</dbReference>
<feature type="region of interest" description="Disordered" evidence="4">
    <location>
        <begin position="244"/>
        <end position="263"/>
    </location>
</feature>
<dbReference type="NCBIfam" id="TIGR01727">
    <property type="entry name" value="oligo_HPY"/>
    <property type="match status" value="1"/>
</dbReference>
<dbReference type="InterPro" id="IPR027417">
    <property type="entry name" value="P-loop_NTPase"/>
</dbReference>
<protein>
    <submittedName>
        <fullName evidence="6">Peptide/nickel transport system ATP-binding protein</fullName>
    </submittedName>
</protein>
<dbReference type="Gene3D" id="3.40.50.300">
    <property type="entry name" value="P-loop containing nucleotide triphosphate hydrolases"/>
    <property type="match status" value="1"/>
</dbReference>
<dbReference type="GO" id="GO:0055085">
    <property type="term" value="P:transmembrane transport"/>
    <property type="evidence" value="ECO:0007669"/>
    <property type="project" value="UniProtKB-ARBA"/>
</dbReference>
<evidence type="ECO:0000259" key="5">
    <source>
        <dbReference type="PROSITE" id="PS50893"/>
    </source>
</evidence>
<keyword evidence="3 6" id="KW-0067">ATP-binding</keyword>
<dbReference type="InterPro" id="IPR013563">
    <property type="entry name" value="Oligopep_ABC_C"/>
</dbReference>
<dbReference type="RefSeq" id="WP_181613348.1">
    <property type="nucleotide sequence ID" value="NZ_BAABAM010000004.1"/>
</dbReference>
<dbReference type="PROSITE" id="PS50893">
    <property type="entry name" value="ABC_TRANSPORTER_2"/>
    <property type="match status" value="1"/>
</dbReference>
<dbReference type="PANTHER" id="PTHR43776">
    <property type="entry name" value="TRANSPORT ATP-BINDING PROTEIN"/>
    <property type="match status" value="1"/>
</dbReference>
<evidence type="ECO:0000256" key="3">
    <source>
        <dbReference type="ARBA" id="ARBA00022840"/>
    </source>
</evidence>
<dbReference type="CDD" id="cd03257">
    <property type="entry name" value="ABC_NikE_OppD_transporters"/>
    <property type="match status" value="1"/>
</dbReference>
<comment type="caution">
    <text evidence="6">The sequence shown here is derived from an EMBL/GenBank/DDBJ whole genome shotgun (WGS) entry which is preliminary data.</text>
</comment>
<reference evidence="6 7" key="1">
    <citation type="submission" date="2020-07" db="EMBL/GenBank/DDBJ databases">
        <title>Genomic Encyclopedia of Type Strains, Phase IV (KMG-IV): sequencing the most valuable type-strain genomes for metagenomic binning, comparative biology and taxonomic classification.</title>
        <authorList>
            <person name="Goeker M."/>
        </authorList>
    </citation>
    <scope>NUCLEOTIDE SEQUENCE [LARGE SCALE GENOMIC DNA]</scope>
    <source>
        <strain evidence="6 7">DSM 45533</strain>
    </source>
</reference>
<dbReference type="SUPFAM" id="SSF52540">
    <property type="entry name" value="P-loop containing nucleoside triphosphate hydrolases"/>
    <property type="match status" value="1"/>
</dbReference>
<dbReference type="Proteomes" id="UP000530928">
    <property type="component" value="Unassembled WGS sequence"/>
</dbReference>
<gene>
    <name evidence="6" type="ORF">HNR30_005968</name>
</gene>
<organism evidence="6 7">
    <name type="scientific">Nonomuraea soli</name>
    <dbReference type="NCBI Taxonomy" id="1032476"/>
    <lineage>
        <taxon>Bacteria</taxon>
        <taxon>Bacillati</taxon>
        <taxon>Actinomycetota</taxon>
        <taxon>Actinomycetes</taxon>
        <taxon>Streptosporangiales</taxon>
        <taxon>Streptosporangiaceae</taxon>
        <taxon>Nonomuraea</taxon>
    </lineage>
</organism>
<dbReference type="InterPro" id="IPR050319">
    <property type="entry name" value="ABC_transp_ATP-bind"/>
</dbReference>
<accession>A0A7W0HTD2</accession>
<sequence length="303" mass="32788">MSLLDVENLGRTFGEAHAVREASFSLERGEIVALVGESGSGKSTTARMVARLLAPTTGRVLLEGSATVPELAYRSKVQMVFQDPFGSLNPARTIGHHLTRPLLLHRRATRKQAPQAVAALLETVGLDPSLAVRHPHELSGGQRQRVAIARAFAVEPLLVVADEPVSMLDVSIRIGVLNLMERLRDERETAFLYITHDVASARYLGGRMLVMYGGHIVEGGPARVLTGEPAHPYTRLLLAAVPNPRRGSSSTVTRPTGPRPSTGCPFTARCPLVTDLCRTTMPPVTRVADGHWARCHALGKENQ</sequence>
<dbReference type="Pfam" id="PF08352">
    <property type="entry name" value="oligo_HPY"/>
    <property type="match status" value="1"/>
</dbReference>
<keyword evidence="7" id="KW-1185">Reference proteome</keyword>
<dbReference type="SMART" id="SM00382">
    <property type="entry name" value="AAA"/>
    <property type="match status" value="1"/>
</dbReference>